<name>A0A931IAZ5_9NOCA</name>
<gene>
    <name evidence="1" type="ORF">IT779_09720</name>
</gene>
<dbReference type="Proteomes" id="UP000655751">
    <property type="component" value="Unassembled WGS sequence"/>
</dbReference>
<protein>
    <submittedName>
        <fullName evidence="1">Uncharacterized protein</fullName>
    </submittedName>
</protein>
<organism evidence="1 2">
    <name type="scientific">Nocardia bovistercoris</name>
    <dbReference type="NCBI Taxonomy" id="2785916"/>
    <lineage>
        <taxon>Bacteria</taxon>
        <taxon>Bacillati</taxon>
        <taxon>Actinomycetota</taxon>
        <taxon>Actinomycetes</taxon>
        <taxon>Mycobacteriales</taxon>
        <taxon>Nocardiaceae</taxon>
        <taxon>Nocardia</taxon>
    </lineage>
</organism>
<dbReference type="RefSeq" id="WP_196148892.1">
    <property type="nucleotide sequence ID" value="NZ_JADMLG010000003.1"/>
</dbReference>
<reference evidence="1" key="1">
    <citation type="submission" date="2020-11" db="EMBL/GenBank/DDBJ databases">
        <title>Nocardia NEAU-351.nov., a novel actinomycete isolated from the cow dung.</title>
        <authorList>
            <person name="Zhang X."/>
        </authorList>
    </citation>
    <scope>NUCLEOTIDE SEQUENCE</scope>
    <source>
        <strain evidence="1">NEAU-351</strain>
    </source>
</reference>
<accession>A0A931IAZ5</accession>
<dbReference type="EMBL" id="JADMLG010000003">
    <property type="protein sequence ID" value="MBH0776560.1"/>
    <property type="molecule type" value="Genomic_DNA"/>
</dbReference>
<sequence length="112" mass="12165">MFEYWNDGFSSSLRRVVDPPLPVLVDLGMAIPTHGASFRAEAVTMRVKAGGLHVAGSVPGLLYAWARTTDGSWLGLVGFAIGTGNRKGRVEVRQWCAAQALSRSDGRRHRGR</sequence>
<proteinExistence type="predicted"/>
<dbReference type="AlphaFoldDB" id="A0A931IAZ5"/>
<comment type="caution">
    <text evidence="1">The sequence shown here is derived from an EMBL/GenBank/DDBJ whole genome shotgun (WGS) entry which is preliminary data.</text>
</comment>
<keyword evidence="2" id="KW-1185">Reference proteome</keyword>
<evidence type="ECO:0000313" key="2">
    <source>
        <dbReference type="Proteomes" id="UP000655751"/>
    </source>
</evidence>
<evidence type="ECO:0000313" key="1">
    <source>
        <dbReference type="EMBL" id="MBH0776560.1"/>
    </source>
</evidence>